<protein>
    <submittedName>
        <fullName evidence="2">Uncharacterized protein</fullName>
    </submittedName>
</protein>
<gene>
    <name evidence="2" type="ORF">RFI_15600</name>
</gene>
<feature type="non-terminal residue" evidence="2">
    <location>
        <position position="210"/>
    </location>
</feature>
<keyword evidence="3" id="KW-1185">Reference proteome</keyword>
<dbReference type="AlphaFoldDB" id="X6N6N1"/>
<feature type="transmembrane region" description="Helical" evidence="1">
    <location>
        <begin position="41"/>
        <end position="62"/>
    </location>
</feature>
<name>X6N6N1_RETFI</name>
<sequence>VIITFLAKKNIFMWTQMIRCISPLHMIPILAFFIAPNSKTLTILAMEAICGLRPVASTYWYVCKKKKKKACYHSEMTVNNDCECDNNAVFSMGVFDGTSDALNENSAMDMTTTNWGYNNTNMSSGYDVASNNYYYTENLYTLPKLSDVYGSSSLGNKYFMTFIMVWEPSYVYFSTWIGATNSAVEKNNVVFFKKINVNMCNILLMGRFQM</sequence>
<dbReference type="Proteomes" id="UP000023152">
    <property type="component" value="Unassembled WGS sequence"/>
</dbReference>
<comment type="caution">
    <text evidence="2">The sequence shown here is derived from an EMBL/GenBank/DDBJ whole genome shotgun (WGS) entry which is preliminary data.</text>
</comment>
<evidence type="ECO:0000256" key="1">
    <source>
        <dbReference type="SAM" id="Phobius"/>
    </source>
</evidence>
<evidence type="ECO:0000313" key="3">
    <source>
        <dbReference type="Proteomes" id="UP000023152"/>
    </source>
</evidence>
<evidence type="ECO:0000313" key="2">
    <source>
        <dbReference type="EMBL" id="ETO21603.1"/>
    </source>
</evidence>
<feature type="transmembrane region" description="Helical" evidence="1">
    <location>
        <begin position="12"/>
        <end position="35"/>
    </location>
</feature>
<keyword evidence="1" id="KW-1133">Transmembrane helix</keyword>
<keyword evidence="1" id="KW-0472">Membrane</keyword>
<reference evidence="2 3" key="1">
    <citation type="journal article" date="2013" name="Curr. Biol.">
        <title>The Genome of the Foraminiferan Reticulomyxa filosa.</title>
        <authorList>
            <person name="Glockner G."/>
            <person name="Hulsmann N."/>
            <person name="Schleicher M."/>
            <person name="Noegel A.A."/>
            <person name="Eichinger L."/>
            <person name="Gallinger C."/>
            <person name="Pawlowski J."/>
            <person name="Sierra R."/>
            <person name="Euteneuer U."/>
            <person name="Pillet L."/>
            <person name="Moustafa A."/>
            <person name="Platzer M."/>
            <person name="Groth M."/>
            <person name="Szafranski K."/>
            <person name="Schliwa M."/>
        </authorList>
    </citation>
    <scope>NUCLEOTIDE SEQUENCE [LARGE SCALE GENOMIC DNA]</scope>
</reference>
<keyword evidence="1" id="KW-0812">Transmembrane</keyword>
<accession>X6N6N1</accession>
<dbReference type="EMBL" id="ASPP01011461">
    <property type="protein sequence ID" value="ETO21603.1"/>
    <property type="molecule type" value="Genomic_DNA"/>
</dbReference>
<feature type="non-terminal residue" evidence="2">
    <location>
        <position position="1"/>
    </location>
</feature>
<proteinExistence type="predicted"/>
<organism evidence="2 3">
    <name type="scientific">Reticulomyxa filosa</name>
    <dbReference type="NCBI Taxonomy" id="46433"/>
    <lineage>
        <taxon>Eukaryota</taxon>
        <taxon>Sar</taxon>
        <taxon>Rhizaria</taxon>
        <taxon>Retaria</taxon>
        <taxon>Foraminifera</taxon>
        <taxon>Monothalamids</taxon>
        <taxon>Reticulomyxidae</taxon>
        <taxon>Reticulomyxa</taxon>
    </lineage>
</organism>